<feature type="region of interest" description="Disordered" evidence="1">
    <location>
        <begin position="1"/>
        <end position="42"/>
    </location>
</feature>
<feature type="region of interest" description="Disordered" evidence="1">
    <location>
        <begin position="183"/>
        <end position="262"/>
    </location>
</feature>
<feature type="region of interest" description="Disordered" evidence="1">
    <location>
        <begin position="132"/>
        <end position="167"/>
    </location>
</feature>
<proteinExistence type="predicted"/>
<dbReference type="Proteomes" id="UP001321473">
    <property type="component" value="Unassembled WGS sequence"/>
</dbReference>
<keyword evidence="2" id="KW-1133">Transmembrane helix</keyword>
<name>A0AAQ4EIE5_AMBAM</name>
<protein>
    <submittedName>
        <fullName evidence="3">Uncharacterized protein</fullName>
    </submittedName>
</protein>
<organism evidence="3 4">
    <name type="scientific">Amblyomma americanum</name>
    <name type="common">Lone star tick</name>
    <dbReference type="NCBI Taxonomy" id="6943"/>
    <lineage>
        <taxon>Eukaryota</taxon>
        <taxon>Metazoa</taxon>
        <taxon>Ecdysozoa</taxon>
        <taxon>Arthropoda</taxon>
        <taxon>Chelicerata</taxon>
        <taxon>Arachnida</taxon>
        <taxon>Acari</taxon>
        <taxon>Parasitiformes</taxon>
        <taxon>Ixodida</taxon>
        <taxon>Ixodoidea</taxon>
        <taxon>Ixodidae</taxon>
        <taxon>Amblyomminae</taxon>
        <taxon>Amblyomma</taxon>
    </lineage>
</organism>
<evidence type="ECO:0000313" key="3">
    <source>
        <dbReference type="EMBL" id="KAK8774565.1"/>
    </source>
</evidence>
<keyword evidence="2" id="KW-0812">Transmembrane</keyword>
<feature type="transmembrane region" description="Helical" evidence="2">
    <location>
        <begin position="308"/>
        <end position="328"/>
    </location>
</feature>
<evidence type="ECO:0000313" key="4">
    <source>
        <dbReference type="Proteomes" id="UP001321473"/>
    </source>
</evidence>
<feature type="compositionally biased region" description="Polar residues" evidence="1">
    <location>
        <begin position="133"/>
        <end position="155"/>
    </location>
</feature>
<feature type="compositionally biased region" description="Low complexity" evidence="1">
    <location>
        <begin position="246"/>
        <end position="261"/>
    </location>
</feature>
<feature type="compositionally biased region" description="Polar residues" evidence="1">
    <location>
        <begin position="28"/>
        <end position="40"/>
    </location>
</feature>
<comment type="caution">
    <text evidence="3">The sequence shown here is derived from an EMBL/GenBank/DDBJ whole genome shotgun (WGS) entry which is preliminary data.</text>
</comment>
<dbReference type="EMBL" id="JARKHS020015303">
    <property type="protein sequence ID" value="KAK8774565.1"/>
    <property type="molecule type" value="Genomic_DNA"/>
</dbReference>
<keyword evidence="2" id="KW-0472">Membrane</keyword>
<sequence length="369" mass="39297">MQAPHLVTTRSGGAESTSKPASAVAASGLSTLTRQPTQIDEASAPTARRLIFTMSKGLFSTQLIPQFVCEAVRPTPTPPDVKQGDPEAKLPLELQADLPVAAKKEEMLCSDDTSRRYHDDRVHAVRACRVQDGESTSSECQDSNSSPAKRSQVNSRRPPPEARPLSVESARALVDDKLPSVNAERASLDSSHPLIPAGEPRAQQSGSKAPERSVLATSKKAETAGAGKSSKRPSTVEGPPPPPPNADAIAASTRAAASAKAGMKRRGSILPTPIAQPHPTRKPSWWSAFATVDEFSRRRRKMSTFSDFLTSCLVLLVLVTVAGALLFFTFRLAQILYRPVPQPNIGRPITTENATKTAASSATTIAPTV</sequence>
<accession>A0AAQ4EIE5</accession>
<gene>
    <name evidence="3" type="ORF">V5799_010903</name>
</gene>
<dbReference type="AlphaFoldDB" id="A0AAQ4EIE5"/>
<evidence type="ECO:0000256" key="1">
    <source>
        <dbReference type="SAM" id="MobiDB-lite"/>
    </source>
</evidence>
<evidence type="ECO:0000256" key="2">
    <source>
        <dbReference type="SAM" id="Phobius"/>
    </source>
</evidence>
<reference evidence="3 4" key="1">
    <citation type="journal article" date="2023" name="Arcadia Sci">
        <title>De novo assembly of a long-read Amblyomma americanum tick genome.</title>
        <authorList>
            <person name="Chou S."/>
            <person name="Poskanzer K.E."/>
            <person name="Rollins M."/>
            <person name="Thuy-Boun P.S."/>
        </authorList>
    </citation>
    <scope>NUCLEOTIDE SEQUENCE [LARGE SCALE GENOMIC DNA]</scope>
    <source>
        <strain evidence="3">F_SG_1</strain>
        <tissue evidence="3">Salivary glands</tissue>
    </source>
</reference>
<keyword evidence="4" id="KW-1185">Reference proteome</keyword>
<feature type="compositionally biased region" description="Polar residues" evidence="1">
    <location>
        <begin position="8"/>
        <end position="20"/>
    </location>
</feature>